<evidence type="ECO:0000313" key="1">
    <source>
        <dbReference type="EMBL" id="AMD89259.1"/>
    </source>
</evidence>
<name>A0A0X8JI64_9BACT</name>
<proteinExistence type="predicted"/>
<dbReference type="KEGG" id="dfi:AXF13_03545"/>
<dbReference type="EMBL" id="CP014229">
    <property type="protein sequence ID" value="AMD89259.1"/>
    <property type="molecule type" value="Genomic_DNA"/>
</dbReference>
<protein>
    <submittedName>
        <fullName evidence="1">Uncharacterized protein</fullName>
    </submittedName>
</protein>
<accession>A0A0X8JI64</accession>
<dbReference type="Proteomes" id="UP000069241">
    <property type="component" value="Chromosome"/>
</dbReference>
<dbReference type="AlphaFoldDB" id="A0A0X8JI64"/>
<dbReference type="STRING" id="44742.AXF13_03545"/>
<reference evidence="2" key="1">
    <citation type="submission" date="2016-02" db="EMBL/GenBank/DDBJ databases">
        <authorList>
            <person name="Holder M.E."/>
            <person name="Ajami N.J."/>
            <person name="Petrosino J.F."/>
        </authorList>
    </citation>
    <scope>NUCLEOTIDE SEQUENCE [LARGE SCALE GENOMIC DNA]</scope>
    <source>
        <strain evidence="2">CCUG 45958</strain>
    </source>
</reference>
<dbReference type="RefSeq" id="WP_062251674.1">
    <property type="nucleotide sequence ID" value="NZ_CP014229.1"/>
</dbReference>
<keyword evidence="2" id="KW-1185">Reference proteome</keyword>
<sequence>MLEVRMSQLSDCIRRGKIVTGPVLEAAKAKGINPDFIKHGKEPVYLGGFAETNGKNMNTLPEKITIYFAGIDGWCRCVFKGDNGRFYKTIELDPDEGFESLSREEQIALLRSLHTTDEFDGEPGWPCKLENFIFGSVNL</sequence>
<gene>
    <name evidence="1" type="ORF">AXF13_03545</name>
</gene>
<evidence type="ECO:0000313" key="2">
    <source>
        <dbReference type="Proteomes" id="UP000069241"/>
    </source>
</evidence>
<organism evidence="1 2">
    <name type="scientific">Desulfovibrio fairfieldensis</name>
    <dbReference type="NCBI Taxonomy" id="44742"/>
    <lineage>
        <taxon>Bacteria</taxon>
        <taxon>Pseudomonadati</taxon>
        <taxon>Thermodesulfobacteriota</taxon>
        <taxon>Desulfovibrionia</taxon>
        <taxon>Desulfovibrionales</taxon>
        <taxon>Desulfovibrionaceae</taxon>
        <taxon>Desulfovibrio</taxon>
    </lineage>
</organism>